<dbReference type="Pfam" id="PF08878">
    <property type="entry name" value="HamA"/>
    <property type="match status" value="1"/>
</dbReference>
<protein>
    <submittedName>
        <fullName evidence="2">DUF1837 domain-containing protein</fullName>
    </submittedName>
</protein>
<reference evidence="3" key="1">
    <citation type="submission" date="2020-06" db="EMBL/GenBank/DDBJ databases">
        <title>REHAB project genomes.</title>
        <authorList>
            <person name="Shaw L.P."/>
        </authorList>
    </citation>
    <scope>NUCLEOTIDE SEQUENCE [LARGE SCALE GENOMIC DNA]</scope>
    <source>
        <strain evidence="3">RHBSTW-00938</strain>
    </source>
</reference>
<dbReference type="InterPro" id="IPR014976">
    <property type="entry name" value="AbpA_HamA_C"/>
</dbReference>
<sequence>MLPDHLKGLHLRSAGLITVEGRTINVWEFSPPTDPAILDSWALHFRRQYCTDQELPELLSGTGMTIEQYLNAHIFPDKVKAPGPSIRSGDFAEFLISDYLEFTLNLWVPRGKYADKASNNESVKGVDIIGFHQLDIATPNRGDALYAFEVKASLSGSIYGGQLQNAVDDGSNDQHIRQAFTLNATKRRYLREGKTLEVSRIARFQNPADNPYKYYSGAVAVLCYTAFNEEELAKTLADTHSNEAELYLMVVRADLQMKLVHELYERACK</sequence>
<proteinExistence type="predicted"/>
<feature type="domain" description="Anti-bacteriophage protein A/HamA C-terminal" evidence="1">
    <location>
        <begin position="20"/>
        <end position="267"/>
    </location>
</feature>
<organism evidence="2 3">
    <name type="scientific">Klebsiella aerogenes</name>
    <name type="common">Enterobacter aerogenes</name>
    <dbReference type="NCBI Taxonomy" id="548"/>
    <lineage>
        <taxon>Bacteria</taxon>
        <taxon>Pseudomonadati</taxon>
        <taxon>Pseudomonadota</taxon>
        <taxon>Gammaproteobacteria</taxon>
        <taxon>Enterobacterales</taxon>
        <taxon>Enterobacteriaceae</taxon>
        <taxon>Klebsiella/Raoultella group</taxon>
        <taxon>Klebsiella</taxon>
    </lineage>
</organism>
<accession>A0AAP9QUZ0</accession>
<name>A0AAP9QUZ0_KLEAE</name>
<evidence type="ECO:0000313" key="2">
    <source>
        <dbReference type="EMBL" id="QMR38965.1"/>
    </source>
</evidence>
<evidence type="ECO:0000259" key="1">
    <source>
        <dbReference type="Pfam" id="PF08878"/>
    </source>
</evidence>
<dbReference type="AlphaFoldDB" id="A0AAP9QUZ0"/>
<evidence type="ECO:0000313" key="3">
    <source>
        <dbReference type="Proteomes" id="UP000514462"/>
    </source>
</evidence>
<dbReference type="Proteomes" id="UP000514462">
    <property type="component" value="Chromosome"/>
</dbReference>
<gene>
    <name evidence="2" type="ORF">HV331_05420</name>
</gene>
<dbReference type="EMBL" id="CP055904">
    <property type="protein sequence ID" value="QMR38965.1"/>
    <property type="molecule type" value="Genomic_DNA"/>
</dbReference>
<dbReference type="RefSeq" id="WP_182015120.1">
    <property type="nucleotide sequence ID" value="NZ_CP055904.1"/>
</dbReference>